<evidence type="ECO:0000256" key="4">
    <source>
        <dbReference type="ARBA" id="ARBA00023242"/>
    </source>
</evidence>
<comment type="subcellular location">
    <subcellularLocation>
        <location evidence="1">Nucleus</location>
    </subcellularLocation>
</comment>
<dbReference type="Proteomes" id="UP001375240">
    <property type="component" value="Unassembled WGS sequence"/>
</dbReference>
<name>A0AAV9UL06_9PEZI</name>
<accession>A0AAV9UL06</accession>
<dbReference type="PROSITE" id="PS50082">
    <property type="entry name" value="WD_REPEATS_2"/>
    <property type="match status" value="2"/>
</dbReference>
<dbReference type="InterPro" id="IPR001680">
    <property type="entry name" value="WD40_rpt"/>
</dbReference>
<feature type="repeat" description="WD" evidence="5">
    <location>
        <begin position="266"/>
        <end position="307"/>
    </location>
</feature>
<dbReference type="PROSITE" id="PS00678">
    <property type="entry name" value="WD_REPEATS_1"/>
    <property type="match status" value="1"/>
</dbReference>
<feature type="compositionally biased region" description="Acidic residues" evidence="6">
    <location>
        <begin position="69"/>
        <end position="80"/>
    </location>
</feature>
<dbReference type="SMART" id="SM00320">
    <property type="entry name" value="WD40"/>
    <property type="match status" value="5"/>
</dbReference>
<evidence type="ECO:0000313" key="7">
    <source>
        <dbReference type="EMBL" id="KAK6344007.1"/>
    </source>
</evidence>
<evidence type="ECO:0000256" key="5">
    <source>
        <dbReference type="PROSITE-ProRule" id="PRU00221"/>
    </source>
</evidence>
<feature type="region of interest" description="Disordered" evidence="6">
    <location>
        <begin position="1"/>
        <end position="80"/>
    </location>
</feature>
<feature type="repeat" description="WD" evidence="5">
    <location>
        <begin position="224"/>
        <end position="265"/>
    </location>
</feature>
<evidence type="ECO:0000313" key="8">
    <source>
        <dbReference type="Proteomes" id="UP001375240"/>
    </source>
</evidence>
<dbReference type="Pfam" id="PF00400">
    <property type="entry name" value="WD40"/>
    <property type="match status" value="4"/>
</dbReference>
<feature type="region of interest" description="Disordered" evidence="6">
    <location>
        <begin position="186"/>
        <end position="212"/>
    </location>
</feature>
<organism evidence="7 8">
    <name type="scientific">Orbilia brochopaga</name>
    <dbReference type="NCBI Taxonomy" id="3140254"/>
    <lineage>
        <taxon>Eukaryota</taxon>
        <taxon>Fungi</taxon>
        <taxon>Dikarya</taxon>
        <taxon>Ascomycota</taxon>
        <taxon>Pezizomycotina</taxon>
        <taxon>Orbiliomycetes</taxon>
        <taxon>Orbiliales</taxon>
        <taxon>Orbiliaceae</taxon>
        <taxon>Orbilia</taxon>
    </lineage>
</organism>
<dbReference type="InterPro" id="IPR020472">
    <property type="entry name" value="WD40_PAC1"/>
</dbReference>
<dbReference type="InterPro" id="IPR036322">
    <property type="entry name" value="WD40_repeat_dom_sf"/>
</dbReference>
<dbReference type="AlphaFoldDB" id="A0AAV9UL06"/>
<dbReference type="InterPro" id="IPR015943">
    <property type="entry name" value="WD40/YVTN_repeat-like_dom_sf"/>
</dbReference>
<proteinExistence type="predicted"/>
<dbReference type="GO" id="GO:0032040">
    <property type="term" value="C:small-subunit processome"/>
    <property type="evidence" value="ECO:0007669"/>
    <property type="project" value="TreeGrafter"/>
</dbReference>
<dbReference type="InterPro" id="IPR039241">
    <property type="entry name" value="Rrp9-like"/>
</dbReference>
<dbReference type="PRINTS" id="PR00320">
    <property type="entry name" value="GPROTEINBRPT"/>
</dbReference>
<comment type="caution">
    <text evidence="7">The sequence shown here is derived from an EMBL/GenBank/DDBJ whole genome shotgun (WGS) entry which is preliminary data.</text>
</comment>
<evidence type="ECO:0000256" key="2">
    <source>
        <dbReference type="ARBA" id="ARBA00022574"/>
    </source>
</evidence>
<feature type="compositionally biased region" description="Low complexity" evidence="6">
    <location>
        <begin position="28"/>
        <end position="41"/>
    </location>
</feature>
<gene>
    <name evidence="7" type="primary">RRP9</name>
    <name evidence="7" type="ORF">TWF696_007655</name>
</gene>
<evidence type="ECO:0000256" key="6">
    <source>
        <dbReference type="SAM" id="MobiDB-lite"/>
    </source>
</evidence>
<dbReference type="EMBL" id="JAVHNQ010000006">
    <property type="protein sequence ID" value="KAK6344007.1"/>
    <property type="molecule type" value="Genomic_DNA"/>
</dbReference>
<feature type="compositionally biased region" description="Polar residues" evidence="6">
    <location>
        <begin position="186"/>
        <end position="203"/>
    </location>
</feature>
<dbReference type="InterPro" id="IPR019775">
    <property type="entry name" value="WD40_repeat_CS"/>
</dbReference>
<dbReference type="PROSITE" id="PS50294">
    <property type="entry name" value="WD_REPEATS_REGION"/>
    <property type="match status" value="2"/>
</dbReference>
<dbReference type="PANTHER" id="PTHR19865:SF0">
    <property type="entry name" value="U3 SMALL NUCLEOLAR RNA-INTERACTING PROTEIN 2"/>
    <property type="match status" value="1"/>
</dbReference>
<evidence type="ECO:0000256" key="1">
    <source>
        <dbReference type="ARBA" id="ARBA00004123"/>
    </source>
</evidence>
<keyword evidence="3" id="KW-0677">Repeat</keyword>
<dbReference type="SUPFAM" id="SSF50978">
    <property type="entry name" value="WD40 repeat-like"/>
    <property type="match status" value="1"/>
</dbReference>
<dbReference type="PANTHER" id="PTHR19865">
    <property type="entry name" value="U3 SMALL NUCLEOLAR RNA INTERACTING PROTEIN 2"/>
    <property type="match status" value="1"/>
</dbReference>
<sequence>MSSFFTVPASQRKRKRSGTDSTAKTSSKKQNAAAKPSAPARPSKRQVRDEEISSDDDESIDSASIPSNDDSDDESLQDETEAEKRLRLAQQYLDNLRAETEEHGFDAAEIDRDIIAERLKSSVAESHGKLYRHLADALSLSASVPVQFRHAFKSTTAVAICLPYIYTATKDVTLLKWQLPASTLASANGDSNDTHDSTASSKPKQLRCVKGSHTKGARKSDATYQGHIDSILCIAASQDGKFVATGGRDSRIVVWDAETMKPLRVFKHHRDSVNGLVFRRGTNQLYSCSSDRTIKLWSLDELTYVETLFGHQDEVVGIDALAYERCVSVGARDKSARLWKIVDETQLVFRGGGEAKFRRRREEEDGKAEAKEKDKQTAYVEGSIDCVCMVDEEHFVTGSDNGAISLWSLHKKKPIFTVSLAHGLQPPVSAADHSAEQSPETPRIPRQPYYITALAGIPYSDIFFSGSWDGYIRAWRVTDEKKGIEALGVVGTTNTLDADADIDMAGVNEARTSFRGVVNSLAVYEKGSGRESESCVLVAGIGQEMRMGRWLKIKGRNAAVMFVVDRKQKTGKVPVDDDESS</sequence>
<keyword evidence="4" id="KW-0539">Nucleus</keyword>
<dbReference type="GO" id="GO:0034511">
    <property type="term" value="F:U3 snoRNA binding"/>
    <property type="evidence" value="ECO:0007669"/>
    <property type="project" value="InterPro"/>
</dbReference>
<protein>
    <submittedName>
        <fullName evidence="7">Pre-rRNA processing protein</fullName>
    </submittedName>
</protein>
<reference evidence="7 8" key="1">
    <citation type="submission" date="2019-10" db="EMBL/GenBank/DDBJ databases">
        <authorList>
            <person name="Palmer J.M."/>
        </authorList>
    </citation>
    <scope>NUCLEOTIDE SEQUENCE [LARGE SCALE GENOMIC DNA]</scope>
    <source>
        <strain evidence="7 8">TWF696</strain>
    </source>
</reference>
<keyword evidence="2 5" id="KW-0853">WD repeat</keyword>
<evidence type="ECO:0000256" key="3">
    <source>
        <dbReference type="ARBA" id="ARBA00022737"/>
    </source>
</evidence>
<dbReference type="Gene3D" id="2.130.10.10">
    <property type="entry name" value="YVTN repeat-like/Quinoprotein amine dehydrogenase"/>
    <property type="match status" value="1"/>
</dbReference>
<keyword evidence="8" id="KW-1185">Reference proteome</keyword>